<dbReference type="InterPro" id="IPR001148">
    <property type="entry name" value="CA_dom"/>
</dbReference>
<protein>
    <submittedName>
        <fullName evidence="1">Alpha-carbonic anhydrase domain-containing protein</fullName>
    </submittedName>
</protein>
<dbReference type="SUPFAM" id="SSF51069">
    <property type="entry name" value="Carbonic anhydrase"/>
    <property type="match status" value="1"/>
</dbReference>
<dbReference type="EnsemblMetazoa" id="RPRC004907-RA">
    <property type="protein sequence ID" value="RPRC004907-PA"/>
    <property type="gene ID" value="RPRC004907"/>
</dbReference>
<dbReference type="AlphaFoldDB" id="T1HLI3"/>
<organism evidence="1 2">
    <name type="scientific">Rhodnius prolixus</name>
    <name type="common">Triatomid bug</name>
    <dbReference type="NCBI Taxonomy" id="13249"/>
    <lineage>
        <taxon>Eukaryota</taxon>
        <taxon>Metazoa</taxon>
        <taxon>Ecdysozoa</taxon>
        <taxon>Arthropoda</taxon>
        <taxon>Hexapoda</taxon>
        <taxon>Insecta</taxon>
        <taxon>Pterygota</taxon>
        <taxon>Neoptera</taxon>
        <taxon>Paraneoptera</taxon>
        <taxon>Hemiptera</taxon>
        <taxon>Heteroptera</taxon>
        <taxon>Panheteroptera</taxon>
        <taxon>Cimicomorpha</taxon>
        <taxon>Reduviidae</taxon>
        <taxon>Triatominae</taxon>
        <taxon>Rhodnius</taxon>
    </lineage>
</organism>
<dbReference type="Pfam" id="PF00194">
    <property type="entry name" value="Carb_anhydrase"/>
    <property type="match status" value="1"/>
</dbReference>
<dbReference type="eggNOG" id="KOG0382">
    <property type="taxonomic scope" value="Eukaryota"/>
</dbReference>
<dbReference type="VEuPathDB" id="VectorBase:RPRC004907"/>
<dbReference type="Gene3D" id="3.10.200.10">
    <property type="entry name" value="Alpha carbonic anhydrase"/>
    <property type="match status" value="1"/>
</dbReference>
<proteinExistence type="predicted"/>
<dbReference type="Proteomes" id="UP000015103">
    <property type="component" value="Unassembled WGS sequence"/>
</dbReference>
<accession>T1HLI3</accession>
<evidence type="ECO:0000313" key="2">
    <source>
        <dbReference type="Proteomes" id="UP000015103"/>
    </source>
</evidence>
<dbReference type="STRING" id="13249.T1HLI3"/>
<sequence length="85" mass="9735">MVNGVLTNTGHSVLFRVDNTTRQHVNFTGGPLSYKYQLHHIHIHYGLDDGMGSEHTINGHTFPAEMKNLKVISDFRETHSIIYMR</sequence>
<dbReference type="EMBL" id="ACPB03018070">
    <property type="status" value="NOT_ANNOTATED_CDS"/>
    <property type="molecule type" value="Genomic_DNA"/>
</dbReference>
<reference evidence="1" key="1">
    <citation type="submission" date="2015-05" db="UniProtKB">
        <authorList>
            <consortium name="EnsemblMetazoa"/>
        </authorList>
    </citation>
    <scope>IDENTIFICATION</scope>
</reference>
<dbReference type="EMBL" id="ACPB03018068">
    <property type="status" value="NOT_ANNOTATED_CDS"/>
    <property type="molecule type" value="Genomic_DNA"/>
</dbReference>
<dbReference type="EMBL" id="ACPB03018069">
    <property type="status" value="NOT_ANNOTATED_CDS"/>
    <property type="molecule type" value="Genomic_DNA"/>
</dbReference>
<dbReference type="HOGENOM" id="CLU_2515452_0_0_1"/>
<dbReference type="InParanoid" id="T1HLI3"/>
<dbReference type="OMA" id="HHIHIHY"/>
<evidence type="ECO:0000313" key="1">
    <source>
        <dbReference type="EnsemblMetazoa" id="RPRC004907-PA"/>
    </source>
</evidence>
<dbReference type="PROSITE" id="PS51144">
    <property type="entry name" value="ALPHA_CA_2"/>
    <property type="match status" value="1"/>
</dbReference>
<dbReference type="InterPro" id="IPR036398">
    <property type="entry name" value="CA_dom_sf"/>
</dbReference>
<name>T1HLI3_RHOPR</name>
<keyword evidence="2" id="KW-1185">Reference proteome</keyword>